<dbReference type="InterPro" id="IPR029034">
    <property type="entry name" value="Cystine-knot_cytokine"/>
</dbReference>
<dbReference type="Gene3D" id="2.10.90.10">
    <property type="entry name" value="Cystine-knot cytokines"/>
    <property type="match status" value="1"/>
</dbReference>
<dbReference type="AlphaFoldDB" id="Q8MY69"/>
<gene>
    <name evidence="8" type="primary">Djnlg</name>
</gene>
<comment type="similarity">
    <text evidence="2">Belongs to the noggin family.</text>
</comment>
<feature type="disulfide bond" evidence="6">
    <location>
        <begin position="160"/>
        <end position="267"/>
    </location>
</feature>
<evidence type="ECO:0000256" key="3">
    <source>
        <dbReference type="ARBA" id="ARBA00022473"/>
    </source>
</evidence>
<feature type="signal peptide" evidence="7">
    <location>
        <begin position="1"/>
        <end position="20"/>
    </location>
</feature>
<feature type="disulfide bond" evidence="6">
    <location>
        <begin position="131"/>
        <end position="168"/>
    </location>
</feature>
<dbReference type="PANTHER" id="PTHR10494:SF6">
    <property type="entry name" value="NOGGIN"/>
    <property type="match status" value="1"/>
</dbReference>
<dbReference type="Gene3D" id="1.10.287.520">
    <property type="entry name" value="Helix hairpin bin"/>
    <property type="match status" value="1"/>
</dbReference>
<dbReference type="GO" id="GO:0030514">
    <property type="term" value="P:negative regulation of BMP signaling pathway"/>
    <property type="evidence" value="ECO:0007669"/>
    <property type="project" value="InterPro"/>
</dbReference>
<dbReference type="PANTHER" id="PTHR10494">
    <property type="entry name" value="BONE MORPHOGENETIC PROTEIN INHIBITOR, NOGGIN"/>
    <property type="match status" value="1"/>
</dbReference>
<evidence type="ECO:0000256" key="2">
    <source>
        <dbReference type="ARBA" id="ARBA00007480"/>
    </source>
</evidence>
<evidence type="ECO:0000256" key="5">
    <source>
        <dbReference type="ARBA" id="ARBA00022729"/>
    </source>
</evidence>
<dbReference type="SUPFAM" id="SSF57501">
    <property type="entry name" value="Cystine-knot cytokines"/>
    <property type="match status" value="1"/>
</dbReference>
<feature type="disulfide bond" evidence="6">
    <location>
        <begin position="154"/>
        <end position="265"/>
    </location>
</feature>
<reference evidence="8" key="1">
    <citation type="journal article" date="2002" name="Dev. Biol.">
        <title>Induction of a noggin-like gene by ectopic DV interaction during planarian regeneration.</title>
        <authorList>
            <person name="Ogawa K."/>
            <person name="Ishihara S."/>
            <person name="Saito Y."/>
            <person name="Mineta K."/>
            <person name="Nakazawa M."/>
            <person name="Ikeo K."/>
            <person name="Gojobori T."/>
            <person name="Watanabe K."/>
            <person name="Agata K."/>
        </authorList>
    </citation>
    <scope>NUCLEOTIDE SEQUENCE</scope>
    <source>
        <strain evidence="8">GI</strain>
    </source>
</reference>
<dbReference type="GO" id="GO:0045596">
    <property type="term" value="P:negative regulation of cell differentiation"/>
    <property type="evidence" value="ECO:0007669"/>
    <property type="project" value="InterPro"/>
</dbReference>
<name>Q8MY69_DUGJA</name>
<evidence type="ECO:0000256" key="1">
    <source>
        <dbReference type="ARBA" id="ARBA00004613"/>
    </source>
</evidence>
<feature type="disulfide bond" evidence="6">
    <location>
        <begin position="183"/>
        <end position="252"/>
    </location>
</feature>
<evidence type="ECO:0000313" key="8">
    <source>
        <dbReference type="EMBL" id="BAC05684.1"/>
    </source>
</evidence>
<dbReference type="Pfam" id="PF05806">
    <property type="entry name" value="Noggin"/>
    <property type="match status" value="1"/>
</dbReference>
<keyword evidence="4" id="KW-0964">Secreted</keyword>
<dbReference type="GO" id="GO:0009953">
    <property type="term" value="P:dorsal/ventral pattern formation"/>
    <property type="evidence" value="ECO:0007669"/>
    <property type="project" value="TreeGrafter"/>
</dbReference>
<keyword evidence="6" id="KW-1015">Disulfide bond</keyword>
<proteinExistence type="evidence at transcript level"/>
<keyword evidence="3" id="KW-0217">Developmental protein</keyword>
<evidence type="ECO:0000256" key="7">
    <source>
        <dbReference type="SAM" id="SignalP"/>
    </source>
</evidence>
<keyword evidence="5 7" id="KW-0732">Signal</keyword>
<protein>
    <submittedName>
        <fullName evidence="8">Noggin like protein</fullName>
    </submittedName>
</protein>
<evidence type="ECO:0000256" key="6">
    <source>
        <dbReference type="PIRSR" id="PIRSR008129-1"/>
    </source>
</evidence>
<accession>Q8MY69</accession>
<dbReference type="PIRSF" id="PIRSF008129">
    <property type="entry name" value="Noggin"/>
    <property type="match status" value="1"/>
</dbReference>
<sequence length="271" mass="31925">MVNSLIFVLAILNIFQESFTVNAYYSGRINMHSTNTDRSTPDPHVPGENALNVKLLQKILGKRNYDFSWMSINTPSKIYEPANIDIPNNKLLDVLLSFKNLTLTDENGQLINTSKNLESAIRRWMVQQAACKIDYLWKRLDDTHWPSFIKHGVCNSRESCSWPPGMNCRPNDQKLLKILKWTCISDPLGKRWNEFRESIFADKRKRRLRRHKIKRHLSQKRKTNKVIRPKRMKRLVKRYLYRTSKYVSGYLCQWKPIDYTVHQSCTCSCQG</sequence>
<dbReference type="GO" id="GO:0005615">
    <property type="term" value="C:extracellular space"/>
    <property type="evidence" value="ECO:0007669"/>
    <property type="project" value="TreeGrafter"/>
</dbReference>
<evidence type="ECO:0000256" key="4">
    <source>
        <dbReference type="ARBA" id="ARBA00022525"/>
    </source>
</evidence>
<feature type="chain" id="PRO_5004311106" evidence="7">
    <location>
        <begin position="21"/>
        <end position="271"/>
    </location>
</feature>
<dbReference type="InterPro" id="IPR008717">
    <property type="entry name" value="Noggin"/>
</dbReference>
<organism evidence="8">
    <name type="scientific">Dugesia japonica</name>
    <name type="common">Planarian</name>
    <dbReference type="NCBI Taxonomy" id="6161"/>
    <lineage>
        <taxon>Eukaryota</taxon>
        <taxon>Metazoa</taxon>
        <taxon>Spiralia</taxon>
        <taxon>Lophotrochozoa</taxon>
        <taxon>Platyhelminthes</taxon>
        <taxon>Rhabditophora</taxon>
        <taxon>Seriata</taxon>
        <taxon>Tricladida</taxon>
        <taxon>Continenticola</taxon>
        <taxon>Geoplanoidea</taxon>
        <taxon>Dugesiidae</taxon>
        <taxon>Dugesia</taxon>
    </lineage>
</organism>
<comment type="subcellular location">
    <subcellularLocation>
        <location evidence="1">Secreted</location>
    </subcellularLocation>
</comment>
<dbReference type="EMBL" id="AB076181">
    <property type="protein sequence ID" value="BAC05684.1"/>
    <property type="molecule type" value="mRNA"/>
</dbReference>